<name>A0ABD3IC99_9MARC</name>
<dbReference type="Proteomes" id="UP001633002">
    <property type="component" value="Unassembled WGS sequence"/>
</dbReference>
<organism evidence="2 3">
    <name type="scientific">Riccia sorocarpa</name>
    <dbReference type="NCBI Taxonomy" id="122646"/>
    <lineage>
        <taxon>Eukaryota</taxon>
        <taxon>Viridiplantae</taxon>
        <taxon>Streptophyta</taxon>
        <taxon>Embryophyta</taxon>
        <taxon>Marchantiophyta</taxon>
        <taxon>Marchantiopsida</taxon>
        <taxon>Marchantiidae</taxon>
        <taxon>Marchantiales</taxon>
        <taxon>Ricciaceae</taxon>
        <taxon>Riccia</taxon>
    </lineage>
</organism>
<evidence type="ECO:0000256" key="1">
    <source>
        <dbReference type="SAM" id="MobiDB-lite"/>
    </source>
</evidence>
<dbReference type="AlphaFoldDB" id="A0ABD3IC99"/>
<proteinExistence type="predicted"/>
<evidence type="ECO:0000313" key="3">
    <source>
        <dbReference type="Proteomes" id="UP001633002"/>
    </source>
</evidence>
<evidence type="ECO:0000313" key="2">
    <source>
        <dbReference type="EMBL" id="KAL3701121.1"/>
    </source>
</evidence>
<protein>
    <submittedName>
        <fullName evidence="2">Uncharacterized protein</fullName>
    </submittedName>
</protein>
<feature type="compositionally biased region" description="Basic and acidic residues" evidence="1">
    <location>
        <begin position="152"/>
        <end position="163"/>
    </location>
</feature>
<comment type="caution">
    <text evidence="2">The sequence shown here is derived from an EMBL/GenBank/DDBJ whole genome shotgun (WGS) entry which is preliminary data.</text>
</comment>
<keyword evidence="3" id="KW-1185">Reference proteome</keyword>
<gene>
    <name evidence="2" type="ORF">R1sor_019143</name>
</gene>
<accession>A0ABD3IC99</accession>
<dbReference type="EMBL" id="JBJQOH010000001">
    <property type="protein sequence ID" value="KAL3701121.1"/>
    <property type="molecule type" value="Genomic_DNA"/>
</dbReference>
<feature type="region of interest" description="Disordered" evidence="1">
    <location>
        <begin position="95"/>
        <end position="181"/>
    </location>
</feature>
<reference evidence="2 3" key="1">
    <citation type="submission" date="2024-09" db="EMBL/GenBank/DDBJ databases">
        <title>Chromosome-scale assembly of Riccia sorocarpa.</title>
        <authorList>
            <person name="Paukszto L."/>
        </authorList>
    </citation>
    <scope>NUCLEOTIDE SEQUENCE [LARGE SCALE GENOMIC DNA]</scope>
    <source>
        <strain evidence="2">LP-2024</strain>
        <tissue evidence="2">Aerial parts of the thallus</tissue>
    </source>
</reference>
<sequence length="181" mass="20314">MSGPQEELLTSAMERISLQNRPRRQEPEIRVAVSGKEGLKGIKKLIEKGIYTYYFEGEPLIAAFRSWVMTNWGRRLNIQIDAILEATDRAILTIGATSTEPGRKPKTRTQTSKPRRLKEKNGGKKTGDSGGGDDLQGDFQRLTNMATKKRRFLTEDRETHSEPTLELQLATPEGLRASRSG</sequence>